<accession>A0ABM1DVN3</accession>
<organism evidence="8 9">
    <name type="scientific">Priapulus caudatus</name>
    <name type="common">Priapulid worm</name>
    <dbReference type="NCBI Taxonomy" id="37621"/>
    <lineage>
        <taxon>Eukaryota</taxon>
        <taxon>Metazoa</taxon>
        <taxon>Ecdysozoa</taxon>
        <taxon>Scalidophora</taxon>
        <taxon>Priapulida</taxon>
        <taxon>Priapulimorpha</taxon>
        <taxon>Priapulimorphida</taxon>
        <taxon>Priapulidae</taxon>
        <taxon>Priapulus</taxon>
    </lineage>
</organism>
<dbReference type="PRINTS" id="PR00138">
    <property type="entry name" value="MATRIXIN"/>
</dbReference>
<dbReference type="SMART" id="SM00235">
    <property type="entry name" value="ZnMc"/>
    <property type="match status" value="1"/>
</dbReference>
<dbReference type="PANTHER" id="PTHR10201:SF323">
    <property type="entry name" value="MATRIX METALLOPROTEINASE-21"/>
    <property type="match status" value="1"/>
</dbReference>
<evidence type="ECO:0000259" key="7">
    <source>
        <dbReference type="SMART" id="SM00235"/>
    </source>
</evidence>
<keyword evidence="4" id="KW-0378">Hydrolase</keyword>
<dbReference type="InterPro" id="IPR006026">
    <property type="entry name" value="Peptidase_Metallo"/>
</dbReference>
<evidence type="ECO:0000256" key="1">
    <source>
        <dbReference type="ARBA" id="ARBA00010370"/>
    </source>
</evidence>
<comment type="similarity">
    <text evidence="1">Belongs to the peptidase M10A family.</text>
</comment>
<keyword evidence="8" id="KW-1185">Reference proteome</keyword>
<keyword evidence="6" id="KW-0482">Metalloprotease</keyword>
<dbReference type="InterPro" id="IPR024079">
    <property type="entry name" value="MetalloPept_cat_dom_sf"/>
</dbReference>
<keyword evidence="3" id="KW-0479">Metal-binding</keyword>
<dbReference type="InterPro" id="IPR021190">
    <property type="entry name" value="Pept_M10A"/>
</dbReference>
<evidence type="ECO:0000313" key="8">
    <source>
        <dbReference type="Proteomes" id="UP000695022"/>
    </source>
</evidence>
<name>A0ABM1DVN3_PRICU</name>
<evidence type="ECO:0000256" key="4">
    <source>
        <dbReference type="ARBA" id="ARBA00022801"/>
    </source>
</evidence>
<evidence type="ECO:0000256" key="3">
    <source>
        <dbReference type="ARBA" id="ARBA00022723"/>
    </source>
</evidence>
<protein>
    <submittedName>
        <fullName evidence="9">Matrilysin-like</fullName>
    </submittedName>
</protein>
<sequence>CDLTWALATVQQGLANFYVRAVLGEAIDKWAKAVNYNRPGPTLIFNEDSDSFSFDKPDLQFGFNYGNHGDVLPFDGPGPSVAHSFYPYISGIFNGHVHFDEYEDWTKRSNVGKLFPLIALHELGHALGLPHTNDNRAVMYPVLDRRSIKTHDLQPQDVGAIQNLYHYRLCEGNGDGGRGGRGERPNYGNNRDGGFDDRGFNGVNYNDGPGFNSNFGGGFGSGGYGGGPFGGNGFGGGFQIFGGFPAFGRGSPLGGGVHGARQPIGYSGPNFGKKKK</sequence>
<dbReference type="PANTHER" id="PTHR10201">
    <property type="entry name" value="MATRIX METALLOPROTEINASE"/>
    <property type="match status" value="1"/>
</dbReference>
<dbReference type="InterPro" id="IPR001818">
    <property type="entry name" value="Pept_M10_metallopeptidase"/>
</dbReference>
<dbReference type="SUPFAM" id="SSF55486">
    <property type="entry name" value="Metalloproteases ('zincins'), catalytic domain"/>
    <property type="match status" value="1"/>
</dbReference>
<keyword evidence="2" id="KW-0645">Protease</keyword>
<reference evidence="9" key="1">
    <citation type="submission" date="2025-08" db="UniProtKB">
        <authorList>
            <consortium name="RefSeq"/>
        </authorList>
    </citation>
    <scope>IDENTIFICATION</scope>
</reference>
<proteinExistence type="inferred from homology"/>
<dbReference type="Proteomes" id="UP000695022">
    <property type="component" value="Unplaced"/>
</dbReference>
<dbReference type="RefSeq" id="XP_014664004.1">
    <property type="nucleotide sequence ID" value="XM_014808518.1"/>
</dbReference>
<gene>
    <name evidence="9" type="primary">LOC106806543</name>
</gene>
<evidence type="ECO:0000256" key="5">
    <source>
        <dbReference type="ARBA" id="ARBA00022833"/>
    </source>
</evidence>
<evidence type="ECO:0000256" key="6">
    <source>
        <dbReference type="ARBA" id="ARBA00023049"/>
    </source>
</evidence>
<keyword evidence="5" id="KW-0862">Zinc</keyword>
<feature type="domain" description="Peptidase metallopeptidase" evidence="7">
    <location>
        <begin position="1"/>
        <end position="167"/>
    </location>
</feature>
<dbReference type="GeneID" id="106806543"/>
<feature type="non-terminal residue" evidence="9">
    <location>
        <position position="1"/>
    </location>
</feature>
<evidence type="ECO:0000313" key="9">
    <source>
        <dbReference type="RefSeq" id="XP_014664004.1"/>
    </source>
</evidence>
<dbReference type="Gene3D" id="3.40.390.10">
    <property type="entry name" value="Collagenase (Catalytic Domain)"/>
    <property type="match status" value="1"/>
</dbReference>
<dbReference type="Pfam" id="PF00413">
    <property type="entry name" value="Peptidase_M10"/>
    <property type="match status" value="1"/>
</dbReference>
<evidence type="ECO:0000256" key="2">
    <source>
        <dbReference type="ARBA" id="ARBA00022670"/>
    </source>
</evidence>